<keyword evidence="2" id="KW-1185">Reference proteome</keyword>
<evidence type="ECO:0000313" key="1">
    <source>
        <dbReference type="EMBL" id="ETO28777.1"/>
    </source>
</evidence>
<name>X6NU16_RETFI</name>
<gene>
    <name evidence="1" type="ORF">RFI_08348</name>
</gene>
<evidence type="ECO:0000313" key="2">
    <source>
        <dbReference type="Proteomes" id="UP000023152"/>
    </source>
</evidence>
<organism evidence="1 2">
    <name type="scientific">Reticulomyxa filosa</name>
    <dbReference type="NCBI Taxonomy" id="46433"/>
    <lineage>
        <taxon>Eukaryota</taxon>
        <taxon>Sar</taxon>
        <taxon>Rhizaria</taxon>
        <taxon>Retaria</taxon>
        <taxon>Foraminifera</taxon>
        <taxon>Monothalamids</taxon>
        <taxon>Reticulomyxidae</taxon>
        <taxon>Reticulomyxa</taxon>
    </lineage>
</organism>
<protein>
    <submittedName>
        <fullName evidence="1">Uncharacterized protein</fullName>
    </submittedName>
</protein>
<comment type="caution">
    <text evidence="1">The sequence shown here is derived from an EMBL/GenBank/DDBJ whole genome shotgun (WGS) entry which is preliminary data.</text>
</comment>
<sequence>MEEERFELLATDGIESCCSLFDNETYSDLCFPEGFRSDSVCMDNAQPMYSSAFCDDVENLQMKALGCFEEQIGTVCNQERFVSESESTQTPLSLSLSLSLGTNTEPTNVERWTDMIWPTQMAKAYAAKSHELFSHHTIPTSPLSVCEN</sequence>
<dbReference type="EMBL" id="ASPP01006468">
    <property type="protein sequence ID" value="ETO28777.1"/>
    <property type="molecule type" value="Genomic_DNA"/>
</dbReference>
<dbReference type="Proteomes" id="UP000023152">
    <property type="component" value="Unassembled WGS sequence"/>
</dbReference>
<proteinExistence type="predicted"/>
<reference evidence="1 2" key="1">
    <citation type="journal article" date="2013" name="Curr. Biol.">
        <title>The Genome of the Foraminiferan Reticulomyxa filosa.</title>
        <authorList>
            <person name="Glockner G."/>
            <person name="Hulsmann N."/>
            <person name="Schleicher M."/>
            <person name="Noegel A.A."/>
            <person name="Eichinger L."/>
            <person name="Gallinger C."/>
            <person name="Pawlowski J."/>
            <person name="Sierra R."/>
            <person name="Euteneuer U."/>
            <person name="Pillet L."/>
            <person name="Moustafa A."/>
            <person name="Platzer M."/>
            <person name="Groth M."/>
            <person name="Szafranski K."/>
            <person name="Schliwa M."/>
        </authorList>
    </citation>
    <scope>NUCLEOTIDE SEQUENCE [LARGE SCALE GENOMIC DNA]</scope>
</reference>
<dbReference type="AlphaFoldDB" id="X6NU16"/>
<accession>X6NU16</accession>
<feature type="non-terminal residue" evidence="1">
    <location>
        <position position="148"/>
    </location>
</feature>